<evidence type="ECO:0000256" key="1">
    <source>
        <dbReference type="ARBA" id="ARBA00007913"/>
    </source>
</evidence>
<dbReference type="InterPro" id="IPR027417">
    <property type="entry name" value="P-loop_NTPase"/>
</dbReference>
<dbReference type="CDD" id="cd18808">
    <property type="entry name" value="SF1_C_Upf1"/>
    <property type="match status" value="1"/>
</dbReference>
<comment type="similarity">
    <text evidence="1">Belongs to the DNA2/NAM7 helicase family.</text>
</comment>
<dbReference type="Pfam" id="PF18741">
    <property type="entry name" value="MTES_1575"/>
    <property type="match status" value="1"/>
</dbReference>
<dbReference type="PANTHER" id="PTHR43788">
    <property type="entry name" value="DNA2/NAM7 HELICASE FAMILY MEMBER"/>
    <property type="match status" value="1"/>
</dbReference>
<dbReference type="InterPro" id="IPR041677">
    <property type="entry name" value="DNA2/NAM7_AAA_11"/>
</dbReference>
<keyword evidence="4" id="KW-0347">Helicase</keyword>
<keyword evidence="2" id="KW-0547">Nucleotide-binding</keyword>
<organism evidence="10 11">
    <name type="scientific">Cupriavidus oxalaticus</name>
    <dbReference type="NCBI Taxonomy" id="96344"/>
    <lineage>
        <taxon>Bacteria</taxon>
        <taxon>Pseudomonadati</taxon>
        <taxon>Pseudomonadota</taxon>
        <taxon>Betaproteobacteria</taxon>
        <taxon>Burkholderiales</taxon>
        <taxon>Burkholderiaceae</taxon>
        <taxon>Cupriavidus</taxon>
    </lineage>
</organism>
<dbReference type="GO" id="GO:0005524">
    <property type="term" value="F:ATP binding"/>
    <property type="evidence" value="ECO:0007669"/>
    <property type="project" value="UniProtKB-KW"/>
</dbReference>
<accession>A0A5P3VDY3</accession>
<gene>
    <name evidence="10" type="ORF">D2917_07885</name>
</gene>
<keyword evidence="10" id="KW-0540">Nuclease</keyword>
<dbReference type="RefSeq" id="WP_151070226.1">
    <property type="nucleotide sequence ID" value="NZ_CP032518.1"/>
</dbReference>
<dbReference type="Pfam" id="PF13086">
    <property type="entry name" value="AAA_11"/>
    <property type="match status" value="2"/>
</dbReference>
<evidence type="ECO:0000313" key="11">
    <source>
        <dbReference type="Proteomes" id="UP000325743"/>
    </source>
</evidence>
<keyword evidence="5" id="KW-0067">ATP-binding</keyword>
<evidence type="ECO:0000259" key="7">
    <source>
        <dbReference type="Pfam" id="PF13086"/>
    </source>
</evidence>
<protein>
    <submittedName>
        <fullName evidence="10">Very short patch repair endonuclease</fullName>
    </submittedName>
</protein>
<evidence type="ECO:0000256" key="3">
    <source>
        <dbReference type="ARBA" id="ARBA00022801"/>
    </source>
</evidence>
<dbReference type="GO" id="GO:0043139">
    <property type="term" value="F:5'-3' DNA helicase activity"/>
    <property type="evidence" value="ECO:0007669"/>
    <property type="project" value="TreeGrafter"/>
</dbReference>
<keyword evidence="10" id="KW-0255">Endonuclease</keyword>
<feature type="domain" description="DNA2/NAM7 helicase helicase" evidence="7">
    <location>
        <begin position="952"/>
        <end position="1128"/>
    </location>
</feature>
<dbReference type="Proteomes" id="UP000325743">
    <property type="component" value="Chromosome 1"/>
</dbReference>
<dbReference type="SUPFAM" id="SSF52540">
    <property type="entry name" value="P-loop containing nucleoside triphosphate hydrolases"/>
    <property type="match status" value="1"/>
</dbReference>
<dbReference type="Gene3D" id="3.40.960.10">
    <property type="entry name" value="VSR Endonuclease"/>
    <property type="match status" value="1"/>
</dbReference>
<evidence type="ECO:0000259" key="9">
    <source>
        <dbReference type="Pfam" id="PF18741"/>
    </source>
</evidence>
<feature type="domain" description="DNA2/NAM7 helicase helicase" evidence="7">
    <location>
        <begin position="390"/>
        <end position="511"/>
    </location>
</feature>
<proteinExistence type="inferred from homology"/>
<dbReference type="InterPro" id="IPR049468">
    <property type="entry name" value="Restrct_endonuc-II-like_dom"/>
</dbReference>
<sequence>MPISPRELLHRLFVYIEEQLKDIDPRAFQIGKAVAPRLFPKDLAKLPGVYFDVQEEGDHVWLKVERLEEAVPPEPDLEKYGRAIRVDTDPNGKLPQLIDAELDKLVRTAQKEVPEEEHPALAERLRYEAEAALVAYVSKWQEWAAREKPRRKTISLYSDLFALRHQLHSEQTANPVEFVWGLGLASWRLSFDGKPFDFQYPLLTQPLEISLDTESMSLEIRPRATEAGCEMDGFVACGIQGASECEKAMLEHLSRHKDAPVSPFSASSYADVLKLVARNLDSRGSYVEVLAKGEDAPTAGEHLVVSDSWVVFSRPKSNNFLVADLKNIRSKLEAGCEIPDGPLALVTPPSDTPLEFHAVNFRGLSGRGTGGGSEGGNAGETKELYFPLPYNQEQVTIVQRLERAAGVTVQGPPGTGKTHTIANIICHYLATGKRVLVTSKGEPALEVLQGKIPKEVQPLTVALLAGDRDGIRQFQASIEAIQHQVSQLNPEATRDEIDRIHRAIDRTHHELVSIDRRVDEIAMQQLAETPVDGASYRAEELAELVVKGAPQYAWFDDELSLDPRHAPPLSTEEAVRLREDRRQLGDDLVYLAAALPSPDELPQPADIAQLHTQLCKLKSLDEATQSGEIPPLRAITPEVLQSARSLLAQLGDAQAELMAMAEVEAEWPGALRRKCAQPSFATEIGALVALFEDATRLVEARSAFMKRPVDFPAEALAHPKTVEAVGRAATTGKPFGFMAFGAGDAKDHIAKVKVNGLTPSSNDDWQHVQSYLKLHEQVLSFSSRWNPVAEVLEVPSLDGGVARLRMLELVTAAAKRAHSMATRFDALLHRAGEAVFARAPATLAFGSHEDYEVVRGHIMQHLTRAELAEASIALSQLQERLAGKTGPVTQALQDFVDQSLGNPGKEGARVAADYTELVVELRRVCGLAPAIGRVKEFAARLYAAGGAKMAGRVSCVPVANGAEDSALPATWREAWNWARMRTHLEKIEARRELVELNARRTDLEAALAQMYKDVVGKAAWLATKRNASAKVLQALAGYATAIRRIGKGTGPNAVRYRRDAQQSMLDAAGAVPCWIMSHAKISESMPADIGAFDLVIVDEASQSDLWALPAIVRAKKILVVGDDKQVSPDGSFVSSVEIDELRTRFLSDQPYGQDMTPEKSLYDLAARVFAADQVMLREHFRCVPPIIAYSNQFYKGAIQPLRIPLASQRLDPPLIDIYVPGGMRDRRDCNRLEAEAIAAEVSAIIEDERYADRTIGVVSLLGMEQAKFIDTMVRERCSASELLRREFDCGDARTFQGSERDIMFLSMVADPERCHPLSGNAYDQRFNVAASRARDRMYLVRSVTAEQVSDKDIRMTLLEHFNKPKVMQEVDDQDGLIKLCESGFEREVFTMLVQRGYRVIPQVKSGAYRLDMVVEGANDARLAIECDGDAYHGPERWASDMNRQRILERAGWTFWRCFASTWCLRKEEVFEELVERLTAMGIEPIGAVAALPRLVESRTWTLPTAKAEPDAIDGVIDAAIAAAKQKGGTVEQTQ</sequence>
<evidence type="ECO:0000256" key="5">
    <source>
        <dbReference type="ARBA" id="ARBA00022840"/>
    </source>
</evidence>
<keyword evidence="3" id="KW-0378">Hydrolase</keyword>
<feature type="domain" description="DNA2/NAM7 helicase-like C-terminal" evidence="8">
    <location>
        <begin position="1160"/>
        <end position="1340"/>
    </location>
</feature>
<evidence type="ECO:0000256" key="2">
    <source>
        <dbReference type="ARBA" id="ARBA00022741"/>
    </source>
</evidence>
<dbReference type="InterPro" id="IPR041679">
    <property type="entry name" value="DNA2/NAM7-like_C"/>
</dbReference>
<keyword evidence="6" id="KW-0175">Coiled coil</keyword>
<dbReference type="EMBL" id="CP032518">
    <property type="protein sequence ID" value="QEZ44158.1"/>
    <property type="molecule type" value="Genomic_DNA"/>
</dbReference>
<dbReference type="GO" id="GO:0004519">
    <property type="term" value="F:endonuclease activity"/>
    <property type="evidence" value="ECO:0007669"/>
    <property type="project" value="UniProtKB-KW"/>
</dbReference>
<name>A0A5P3VDY3_9BURK</name>
<evidence type="ECO:0000256" key="4">
    <source>
        <dbReference type="ARBA" id="ARBA00022806"/>
    </source>
</evidence>
<dbReference type="PANTHER" id="PTHR43788:SF8">
    <property type="entry name" value="DNA-BINDING PROTEIN SMUBP-2"/>
    <property type="match status" value="1"/>
</dbReference>
<dbReference type="GO" id="GO:0016787">
    <property type="term" value="F:hydrolase activity"/>
    <property type="evidence" value="ECO:0007669"/>
    <property type="project" value="UniProtKB-KW"/>
</dbReference>
<dbReference type="SUPFAM" id="SSF52980">
    <property type="entry name" value="Restriction endonuclease-like"/>
    <property type="match status" value="1"/>
</dbReference>
<evidence type="ECO:0000259" key="8">
    <source>
        <dbReference type="Pfam" id="PF13087"/>
    </source>
</evidence>
<evidence type="ECO:0000256" key="6">
    <source>
        <dbReference type="SAM" id="Coils"/>
    </source>
</evidence>
<evidence type="ECO:0000313" key="10">
    <source>
        <dbReference type="EMBL" id="QEZ44158.1"/>
    </source>
</evidence>
<dbReference type="InterPro" id="IPR011335">
    <property type="entry name" value="Restrct_endonuc-II-like"/>
</dbReference>
<dbReference type="InterPro" id="IPR047187">
    <property type="entry name" value="SF1_C_Upf1"/>
</dbReference>
<reference evidence="10 11" key="1">
    <citation type="submission" date="2018-09" db="EMBL/GenBank/DDBJ databases">
        <title>Complete genome sequence of Cupriavidus oxalaticus T2, a bacterium capable of phenol tolerance and degradation.</title>
        <authorList>
            <person name="Yan J."/>
        </authorList>
    </citation>
    <scope>NUCLEOTIDE SEQUENCE [LARGE SCALE GENOMIC DNA]</scope>
    <source>
        <strain evidence="10 11">T2</strain>
    </source>
</reference>
<dbReference type="InterPro" id="IPR050534">
    <property type="entry name" value="Coronavir_polyprotein_1ab"/>
</dbReference>
<dbReference type="Gene3D" id="3.40.50.300">
    <property type="entry name" value="P-loop containing nucleotide triphosphate hydrolases"/>
    <property type="match status" value="3"/>
</dbReference>
<dbReference type="Pfam" id="PF13087">
    <property type="entry name" value="AAA_12"/>
    <property type="match status" value="1"/>
</dbReference>
<feature type="coiled-coil region" evidence="6">
    <location>
        <begin position="984"/>
        <end position="1013"/>
    </location>
</feature>
<feature type="domain" description="Restriction endonuclease type II-like" evidence="9">
    <location>
        <begin position="1384"/>
        <end position="1477"/>
    </location>
</feature>